<organism evidence="2">
    <name type="scientific">marine sediment metagenome</name>
    <dbReference type="NCBI Taxonomy" id="412755"/>
    <lineage>
        <taxon>unclassified sequences</taxon>
        <taxon>metagenomes</taxon>
        <taxon>ecological metagenomes</taxon>
    </lineage>
</organism>
<dbReference type="SUPFAM" id="SSF53756">
    <property type="entry name" value="UDP-Glycosyltransferase/glycogen phosphorylase"/>
    <property type="match status" value="1"/>
</dbReference>
<dbReference type="AlphaFoldDB" id="A0A0F9RQF9"/>
<protein>
    <recommendedName>
        <fullName evidence="1">Glycosyl transferase family 1 domain-containing protein</fullName>
    </recommendedName>
</protein>
<dbReference type="GO" id="GO:0016757">
    <property type="term" value="F:glycosyltransferase activity"/>
    <property type="evidence" value="ECO:0007669"/>
    <property type="project" value="InterPro"/>
</dbReference>
<dbReference type="PANTHER" id="PTHR46656">
    <property type="entry name" value="PUTATIVE-RELATED"/>
    <property type="match status" value="1"/>
</dbReference>
<evidence type="ECO:0000313" key="2">
    <source>
        <dbReference type="EMBL" id="KKN58715.1"/>
    </source>
</evidence>
<comment type="caution">
    <text evidence="2">The sequence shown here is derived from an EMBL/GenBank/DDBJ whole genome shotgun (WGS) entry which is preliminary data.</text>
</comment>
<evidence type="ECO:0000259" key="1">
    <source>
        <dbReference type="Pfam" id="PF00534"/>
    </source>
</evidence>
<proteinExistence type="predicted"/>
<sequence length="394" mass="44385">MKVCYLSVFRDGTGYANQAVHNMLAMEAGGIDVVARAIKLSQSTNEELAAKVSHLENKNTDNVDVVFQHVLPHQFEYKYGVKNIGIMCWETTHFKRSNWDHCCNLMDEIWVPSIQNAQALKNSNVTVPVRILPCACDIARFNNPPKPLDIAPLKNKCVFYTVGEMTRRKNIVAILRAFYGAFSLRDDVVLVIKTNVPGKSSEESTNTLQAAISDIKKSLHTYIRHQYYPPVVCITDFLPDQKLDQLHTACDIFVSASHGEAWGIPAHDAMGFGNPAILSNWGSYPELMHRQSWPLDKKESWICQDANPGEIDCGWLIDGQLTPCFGMTDSFPDLYTGDEQWFDPNICHLIECMQQAYDRWNNGELDIMGKAAMKHATNFSYENVGAIAKELLET</sequence>
<dbReference type="Gene3D" id="3.40.50.2000">
    <property type="entry name" value="Glycogen Phosphorylase B"/>
    <property type="match status" value="1"/>
</dbReference>
<reference evidence="2" key="1">
    <citation type="journal article" date="2015" name="Nature">
        <title>Complex archaea that bridge the gap between prokaryotes and eukaryotes.</title>
        <authorList>
            <person name="Spang A."/>
            <person name="Saw J.H."/>
            <person name="Jorgensen S.L."/>
            <person name="Zaremba-Niedzwiedzka K."/>
            <person name="Martijn J."/>
            <person name="Lind A.E."/>
            <person name="van Eijk R."/>
            <person name="Schleper C."/>
            <person name="Guy L."/>
            <person name="Ettema T.J."/>
        </authorList>
    </citation>
    <scope>NUCLEOTIDE SEQUENCE</scope>
</reference>
<feature type="domain" description="Glycosyl transferase family 1" evidence="1">
    <location>
        <begin position="154"/>
        <end position="287"/>
    </location>
</feature>
<dbReference type="PANTHER" id="PTHR46656:SF3">
    <property type="entry name" value="PUTATIVE-RELATED"/>
    <property type="match status" value="1"/>
</dbReference>
<name>A0A0F9RQF9_9ZZZZ</name>
<dbReference type="InterPro" id="IPR001296">
    <property type="entry name" value="Glyco_trans_1"/>
</dbReference>
<dbReference type="EMBL" id="LAZR01000750">
    <property type="protein sequence ID" value="KKN58715.1"/>
    <property type="molecule type" value="Genomic_DNA"/>
</dbReference>
<gene>
    <name evidence="2" type="ORF">LCGC14_0549510</name>
</gene>
<accession>A0A0F9RQF9</accession>
<dbReference type="Pfam" id="PF00534">
    <property type="entry name" value="Glycos_transf_1"/>
    <property type="match status" value="1"/>
</dbReference>